<protein>
    <recommendedName>
        <fullName evidence="3">Vint domain-containing protein</fullName>
    </recommendedName>
</protein>
<name>A0A6C0ARV5_9ZZZZ</name>
<reference evidence="2" key="1">
    <citation type="journal article" date="2020" name="Nature">
        <title>Giant virus diversity and host interactions through global metagenomics.</title>
        <authorList>
            <person name="Schulz F."/>
            <person name="Roux S."/>
            <person name="Paez-Espino D."/>
            <person name="Jungbluth S."/>
            <person name="Walsh D.A."/>
            <person name="Denef V.J."/>
            <person name="McMahon K.D."/>
            <person name="Konstantinidis K.T."/>
            <person name="Eloe-Fadrosh E.A."/>
            <person name="Kyrpides N.C."/>
            <person name="Woyke T."/>
        </authorList>
    </citation>
    <scope>NUCLEOTIDE SEQUENCE</scope>
    <source>
        <strain evidence="2">GVMAG-S-1101165-79</strain>
    </source>
</reference>
<feature type="transmembrane region" description="Helical" evidence="1">
    <location>
        <begin position="223"/>
        <end position="246"/>
    </location>
</feature>
<dbReference type="Gene3D" id="2.170.16.10">
    <property type="entry name" value="Hedgehog/Intein (Hint) domain"/>
    <property type="match status" value="1"/>
</dbReference>
<keyword evidence="1" id="KW-1133">Transmembrane helix</keyword>
<dbReference type="EMBL" id="MN740763">
    <property type="protein sequence ID" value="QHS82140.1"/>
    <property type="molecule type" value="Genomic_DNA"/>
</dbReference>
<evidence type="ECO:0000256" key="1">
    <source>
        <dbReference type="SAM" id="Phobius"/>
    </source>
</evidence>
<dbReference type="SUPFAM" id="SSF51294">
    <property type="entry name" value="Hedgehog/intein (Hint) domain"/>
    <property type="match status" value="1"/>
</dbReference>
<accession>A0A6C0ARV5</accession>
<evidence type="ECO:0008006" key="3">
    <source>
        <dbReference type="Google" id="ProtNLM"/>
    </source>
</evidence>
<sequence length="541" mass="61204">MDNIKFQNLKKMYENLTYFDQYGGSVLLFIIISILIFLAVSYCFVMINAKPIADDWPNQRCKPNIIPFAGLITHPDGVTATEYTSENFTYCVQNILSDIMGASVAPITFVTNGLLAIANSISRALQAIRAMIDKIRTFAQSIFEEIMGRIMNIMIPLQEIIISFRDLVGKIQGSMTGGLFTLLGSYYTLKSLMGAIAQFIIIILIAIAVMVAIFWIIPFTWGVAIANTAIFIAIAIPMAIILAFMIDVLKVRTSLSIPGIRCFDKNTLFTMNDGSEKIISEINVGDILSNNNEVTAVIKVDTEETPMYYLDGVYISYSHKIFYYGKWISIYEHPDAIKLANYNEPYLYCLNTTNKIIIINELILSDWDEIDGSEFIEIKNNPFKKINNEKDIHAFLDSGFEEFTPIVLNNGEVRNIKDICVGDILQNGEKVYGIVEINGKNINEQYKFILGENLVLEGGPNLVICDKKIEEITTLSFPIHTTTSKTTNIKVELNKRHDKLYHLLTDKKSFQIGDIQFYDYNAAIDIFLEKNNEKLLSMKYV</sequence>
<feature type="transmembrane region" description="Helical" evidence="1">
    <location>
        <begin position="104"/>
        <end position="125"/>
    </location>
</feature>
<evidence type="ECO:0000313" key="2">
    <source>
        <dbReference type="EMBL" id="QHS82140.1"/>
    </source>
</evidence>
<proteinExistence type="predicted"/>
<dbReference type="InterPro" id="IPR036844">
    <property type="entry name" value="Hint_dom_sf"/>
</dbReference>
<feature type="transmembrane region" description="Helical" evidence="1">
    <location>
        <begin position="196"/>
        <end position="217"/>
    </location>
</feature>
<dbReference type="AlphaFoldDB" id="A0A6C0ARV5"/>
<feature type="transmembrane region" description="Helical" evidence="1">
    <location>
        <begin position="21"/>
        <end position="47"/>
    </location>
</feature>
<organism evidence="2">
    <name type="scientific">viral metagenome</name>
    <dbReference type="NCBI Taxonomy" id="1070528"/>
    <lineage>
        <taxon>unclassified sequences</taxon>
        <taxon>metagenomes</taxon>
        <taxon>organismal metagenomes</taxon>
    </lineage>
</organism>
<feature type="transmembrane region" description="Helical" evidence="1">
    <location>
        <begin position="171"/>
        <end position="189"/>
    </location>
</feature>
<keyword evidence="1" id="KW-0812">Transmembrane</keyword>
<keyword evidence="1" id="KW-0472">Membrane</keyword>